<dbReference type="RefSeq" id="WP_101465322.1">
    <property type="nucleotide sequence ID" value="NZ_PJMW01000002.1"/>
</dbReference>
<evidence type="ECO:0000256" key="1">
    <source>
        <dbReference type="SAM" id="MobiDB-lite"/>
    </source>
</evidence>
<gene>
    <name evidence="4" type="ORF">ATK86_3366</name>
</gene>
<proteinExistence type="predicted"/>
<feature type="domain" description="DUF5666" evidence="3">
    <location>
        <begin position="197"/>
        <end position="259"/>
    </location>
</feature>
<keyword evidence="2" id="KW-0812">Transmembrane</keyword>
<protein>
    <recommendedName>
        <fullName evidence="3">DUF5666 domain-containing protein</fullName>
    </recommendedName>
</protein>
<dbReference type="Pfam" id="PF18914">
    <property type="entry name" value="DUF5666"/>
    <property type="match status" value="1"/>
</dbReference>
<feature type="region of interest" description="Disordered" evidence="1">
    <location>
        <begin position="149"/>
        <end position="198"/>
    </location>
</feature>
<feature type="compositionally biased region" description="Pro residues" evidence="1">
    <location>
        <begin position="94"/>
        <end position="104"/>
    </location>
</feature>
<dbReference type="AlphaFoldDB" id="A0A2N3VBH0"/>
<feature type="transmembrane region" description="Helical" evidence="2">
    <location>
        <begin position="119"/>
        <end position="142"/>
    </location>
</feature>
<evidence type="ECO:0000313" key="5">
    <source>
        <dbReference type="Proteomes" id="UP000233766"/>
    </source>
</evidence>
<evidence type="ECO:0000256" key="2">
    <source>
        <dbReference type="SAM" id="Phobius"/>
    </source>
</evidence>
<reference evidence="4 5" key="1">
    <citation type="submission" date="2017-12" db="EMBL/GenBank/DDBJ databases">
        <title>Sequencing the genomes of 1000 Actinobacteria strains.</title>
        <authorList>
            <person name="Klenk H.-P."/>
        </authorList>
    </citation>
    <scope>NUCLEOTIDE SEQUENCE [LARGE SCALE GENOMIC DNA]</scope>
    <source>
        <strain evidence="4 5">DSM 44489</strain>
    </source>
</reference>
<dbReference type="EMBL" id="PJMW01000002">
    <property type="protein sequence ID" value="PKV78980.1"/>
    <property type="molecule type" value="Genomic_DNA"/>
</dbReference>
<feature type="compositionally biased region" description="Gly residues" evidence="1">
    <location>
        <begin position="182"/>
        <end position="191"/>
    </location>
</feature>
<feature type="region of interest" description="Disordered" evidence="1">
    <location>
        <begin position="1"/>
        <end position="113"/>
    </location>
</feature>
<accession>A0A2N3VBH0</accession>
<evidence type="ECO:0000313" key="4">
    <source>
        <dbReference type="EMBL" id="PKV78980.1"/>
    </source>
</evidence>
<keyword evidence="2" id="KW-1133">Transmembrane helix</keyword>
<sequence>MTNPNDPWGQRPEDSPTERLGSPGTDSTTPYGGNSFDEWGQPSNPTQALPPHDAQWGDYESGYPAAQPPPQQAPPGYGQGYQAPPPGYGQDYPGAPPPGYPPRPQDGEQEEPPKRHLGLWFALGLGVLALIAVGGVLAGLVLSGGGSDGNTASAPTTSQLLVPPTPKQTTPGSPPSASGLPGLPGLGGGEDLGATMGSITANTGTEITMSTLGGSDVRVLIDDDTQVISLTSTKASELPVGDMVMVQGDKNPDGSIHAKIIISTALPGGPR</sequence>
<feature type="compositionally biased region" description="Polar residues" evidence="1">
    <location>
        <begin position="149"/>
        <end position="160"/>
    </location>
</feature>
<organism evidence="4 5">
    <name type="scientific">Nocardia fluminea</name>
    <dbReference type="NCBI Taxonomy" id="134984"/>
    <lineage>
        <taxon>Bacteria</taxon>
        <taxon>Bacillati</taxon>
        <taxon>Actinomycetota</taxon>
        <taxon>Actinomycetes</taxon>
        <taxon>Mycobacteriales</taxon>
        <taxon>Nocardiaceae</taxon>
        <taxon>Nocardia</taxon>
    </lineage>
</organism>
<dbReference type="OrthoDB" id="4567503at2"/>
<dbReference type="InterPro" id="IPR043724">
    <property type="entry name" value="DUF5666"/>
</dbReference>
<evidence type="ECO:0000259" key="3">
    <source>
        <dbReference type="Pfam" id="PF18914"/>
    </source>
</evidence>
<name>A0A2N3VBH0_9NOCA</name>
<dbReference type="Proteomes" id="UP000233766">
    <property type="component" value="Unassembled WGS sequence"/>
</dbReference>
<comment type="caution">
    <text evidence="4">The sequence shown here is derived from an EMBL/GenBank/DDBJ whole genome shotgun (WGS) entry which is preliminary data.</text>
</comment>
<keyword evidence="5" id="KW-1185">Reference proteome</keyword>
<keyword evidence="2" id="KW-0472">Membrane</keyword>
<feature type="compositionally biased region" description="Low complexity" evidence="1">
    <location>
        <begin position="74"/>
        <end position="93"/>
    </location>
</feature>